<reference evidence="3" key="1">
    <citation type="submission" date="2022-03" db="EMBL/GenBank/DDBJ databases">
        <authorList>
            <person name="Martin C."/>
        </authorList>
    </citation>
    <scope>NUCLEOTIDE SEQUENCE</scope>
</reference>
<dbReference type="Gene3D" id="3.40.50.300">
    <property type="entry name" value="P-loop containing nucleotide triphosphate hydrolases"/>
    <property type="match status" value="1"/>
</dbReference>
<organism evidence="3 4">
    <name type="scientific">Owenia fusiformis</name>
    <name type="common">Polychaete worm</name>
    <dbReference type="NCBI Taxonomy" id="6347"/>
    <lineage>
        <taxon>Eukaryota</taxon>
        <taxon>Metazoa</taxon>
        <taxon>Spiralia</taxon>
        <taxon>Lophotrochozoa</taxon>
        <taxon>Annelida</taxon>
        <taxon>Polychaeta</taxon>
        <taxon>Sedentaria</taxon>
        <taxon>Canalipalpata</taxon>
        <taxon>Sabellida</taxon>
        <taxon>Oweniida</taxon>
        <taxon>Oweniidae</taxon>
        <taxon>Owenia</taxon>
    </lineage>
</organism>
<dbReference type="Proteomes" id="UP000749559">
    <property type="component" value="Unassembled WGS sequence"/>
</dbReference>
<dbReference type="PANTHER" id="PTHR10605:SF72">
    <property type="entry name" value="HEPARAN SULFATE 3-O SULFOTRANSFERASE-B, ISOFORM A"/>
    <property type="match status" value="1"/>
</dbReference>
<comment type="caution">
    <text evidence="3">The sequence shown here is derived from an EMBL/GenBank/DDBJ whole genome shotgun (WGS) entry which is preliminary data.</text>
</comment>
<dbReference type="OrthoDB" id="411451at2759"/>
<evidence type="ECO:0000256" key="2">
    <source>
        <dbReference type="ARBA" id="ARBA00023180"/>
    </source>
</evidence>
<protein>
    <submittedName>
        <fullName evidence="3">Uncharacterized protein</fullName>
    </submittedName>
</protein>
<dbReference type="InterPro" id="IPR027417">
    <property type="entry name" value="P-loop_NTPase"/>
</dbReference>
<dbReference type="InterPro" id="IPR037359">
    <property type="entry name" value="NST/OST"/>
</dbReference>
<dbReference type="GO" id="GO:0008467">
    <property type="term" value="F:[heparan sulfate]-glucosamine 3-sulfotransferase activity"/>
    <property type="evidence" value="ECO:0007669"/>
    <property type="project" value="TreeGrafter"/>
</dbReference>
<dbReference type="AlphaFoldDB" id="A0A8J1XWZ8"/>
<gene>
    <name evidence="3" type="ORF">OFUS_LOCUS16691</name>
</gene>
<evidence type="ECO:0000256" key="1">
    <source>
        <dbReference type="ARBA" id="ARBA00022679"/>
    </source>
</evidence>
<evidence type="ECO:0000313" key="3">
    <source>
        <dbReference type="EMBL" id="CAH1791633.1"/>
    </source>
</evidence>
<sequence>MSGKQKLCSNYLSITLKKLCVVSMIGILLYMCYIFENTSSDEIQKKLPGVIIIGVQKCGTGALKEFMMIHPNLKGLEYECHFFDQVRNRTRGGPPIDHAKPFEEEMKRYLERFPVSFENETVFEKTPAYFDRADPYDIYRMNPALKLILLVCDPVRRVISEYLMDKFQFGKHRNKTFEDYIFDVTGNIRENLQEIQRSKYNAPLQRYLKVFPRKQILILDSVYLMRQPTKAMQDVETYLGINKFYTDNTFYFNEDIGYYCINPLIQPLYAGCMNKGKYRTHPNISTKNLMKLKQYFHPFNERFMKIAGVKISSLMYF</sequence>
<dbReference type="Pfam" id="PF00685">
    <property type="entry name" value="Sulfotransfer_1"/>
    <property type="match status" value="1"/>
</dbReference>
<dbReference type="PANTHER" id="PTHR10605">
    <property type="entry name" value="HEPARAN SULFATE SULFOTRANSFERASE"/>
    <property type="match status" value="1"/>
</dbReference>
<evidence type="ECO:0000313" key="4">
    <source>
        <dbReference type="Proteomes" id="UP000749559"/>
    </source>
</evidence>
<dbReference type="EMBL" id="CAIIXF020000008">
    <property type="protein sequence ID" value="CAH1791633.1"/>
    <property type="molecule type" value="Genomic_DNA"/>
</dbReference>
<accession>A0A8J1XWZ8</accession>
<dbReference type="InterPro" id="IPR000863">
    <property type="entry name" value="Sulfotransferase_dom"/>
</dbReference>
<keyword evidence="1" id="KW-0808">Transferase</keyword>
<keyword evidence="2" id="KW-0325">Glycoprotein</keyword>
<dbReference type="SUPFAM" id="SSF52540">
    <property type="entry name" value="P-loop containing nucleoside triphosphate hydrolases"/>
    <property type="match status" value="1"/>
</dbReference>
<proteinExistence type="predicted"/>
<keyword evidence="4" id="KW-1185">Reference proteome</keyword>
<name>A0A8J1XWZ8_OWEFU</name>